<dbReference type="PANTHER" id="PTHR43825">
    <property type="entry name" value="PYRUVATE DEHYDROGENASE E1 COMPONENT"/>
    <property type="match status" value="1"/>
</dbReference>
<organism evidence="6">
    <name type="scientific">marine sediment metagenome</name>
    <dbReference type="NCBI Taxonomy" id="412755"/>
    <lineage>
        <taxon>unclassified sequences</taxon>
        <taxon>metagenomes</taxon>
        <taxon>ecological metagenomes</taxon>
    </lineage>
</organism>
<dbReference type="PANTHER" id="PTHR43825:SF1">
    <property type="entry name" value="TRANSKETOLASE-LIKE PYRIMIDINE-BINDING DOMAIN-CONTAINING PROTEIN"/>
    <property type="match status" value="1"/>
</dbReference>
<dbReference type="PROSITE" id="PS00802">
    <property type="entry name" value="TRANSKETOLASE_2"/>
    <property type="match status" value="1"/>
</dbReference>
<dbReference type="FunFam" id="3.40.50.970:FF:000129">
    <property type="entry name" value="Transketolase"/>
    <property type="match status" value="1"/>
</dbReference>
<evidence type="ECO:0000256" key="3">
    <source>
        <dbReference type="ARBA" id="ARBA00022679"/>
    </source>
</evidence>
<evidence type="ECO:0000256" key="4">
    <source>
        <dbReference type="ARBA" id="ARBA00023052"/>
    </source>
</evidence>
<comment type="cofactor">
    <cofactor evidence="1">
        <name>thiamine diphosphate</name>
        <dbReference type="ChEBI" id="CHEBI:58937"/>
    </cofactor>
</comment>
<dbReference type="InterPro" id="IPR005475">
    <property type="entry name" value="Transketolase-like_Pyr-bd"/>
</dbReference>
<dbReference type="Pfam" id="PF02780">
    <property type="entry name" value="Transketolase_C"/>
    <property type="match status" value="1"/>
</dbReference>
<feature type="domain" description="Transketolase-like pyrimidine-binding" evidence="5">
    <location>
        <begin position="10"/>
        <end position="174"/>
    </location>
</feature>
<evidence type="ECO:0000259" key="5">
    <source>
        <dbReference type="SMART" id="SM00861"/>
    </source>
</evidence>
<keyword evidence="3" id="KW-0808">Transferase</keyword>
<dbReference type="InterPro" id="IPR029061">
    <property type="entry name" value="THDP-binding"/>
</dbReference>
<dbReference type="AlphaFoldDB" id="A0A0F9F214"/>
<evidence type="ECO:0000256" key="1">
    <source>
        <dbReference type="ARBA" id="ARBA00001964"/>
    </source>
</evidence>
<name>A0A0F9F214_9ZZZZ</name>
<dbReference type="SMART" id="SM00861">
    <property type="entry name" value="Transket_pyr"/>
    <property type="match status" value="1"/>
</dbReference>
<dbReference type="InterPro" id="IPR051157">
    <property type="entry name" value="PDH/Transketolase"/>
</dbReference>
<accession>A0A0F9F214</accession>
<keyword evidence="4" id="KW-0786">Thiamine pyrophosphate</keyword>
<dbReference type="SUPFAM" id="SSF52518">
    <property type="entry name" value="Thiamin diphosphate-binding fold (THDP-binding)"/>
    <property type="match status" value="1"/>
</dbReference>
<dbReference type="Pfam" id="PF02779">
    <property type="entry name" value="Transket_pyr"/>
    <property type="match status" value="1"/>
</dbReference>
<comment type="similarity">
    <text evidence="2">Belongs to the transketolase family.</text>
</comment>
<reference evidence="6" key="1">
    <citation type="journal article" date="2015" name="Nature">
        <title>Complex archaea that bridge the gap between prokaryotes and eukaryotes.</title>
        <authorList>
            <person name="Spang A."/>
            <person name="Saw J.H."/>
            <person name="Jorgensen S.L."/>
            <person name="Zaremba-Niedzwiedzka K."/>
            <person name="Martijn J."/>
            <person name="Lind A.E."/>
            <person name="van Eijk R."/>
            <person name="Schleper C."/>
            <person name="Guy L."/>
            <person name="Ettema T.J."/>
        </authorList>
    </citation>
    <scope>NUCLEOTIDE SEQUENCE</scope>
</reference>
<gene>
    <name evidence="6" type="ORF">LCGC14_2083850</name>
</gene>
<dbReference type="InterPro" id="IPR009014">
    <property type="entry name" value="Transketo_C/PFOR_II"/>
</dbReference>
<evidence type="ECO:0000256" key="2">
    <source>
        <dbReference type="ARBA" id="ARBA00007131"/>
    </source>
</evidence>
<dbReference type="SUPFAM" id="SSF52922">
    <property type="entry name" value="TK C-terminal domain-like"/>
    <property type="match status" value="1"/>
</dbReference>
<dbReference type="InterPro" id="IPR020826">
    <property type="entry name" value="Transketolase_BS"/>
</dbReference>
<protein>
    <recommendedName>
        <fullName evidence="5">Transketolase-like pyrimidine-binding domain-containing protein</fullName>
    </recommendedName>
</protein>
<comment type="caution">
    <text evidence="6">The sequence shown here is derived from an EMBL/GenBank/DDBJ whole genome shotgun (WGS) entry which is preliminary data.</text>
</comment>
<dbReference type="InterPro" id="IPR033248">
    <property type="entry name" value="Transketolase_C"/>
</dbReference>
<dbReference type="GO" id="GO:0016740">
    <property type="term" value="F:transferase activity"/>
    <property type="evidence" value="ECO:0007669"/>
    <property type="project" value="UniProtKB-KW"/>
</dbReference>
<proteinExistence type="inferred from homology"/>
<evidence type="ECO:0000313" key="6">
    <source>
        <dbReference type="EMBL" id="KKL72546.1"/>
    </source>
</evidence>
<dbReference type="Gene3D" id="3.40.50.970">
    <property type="match status" value="1"/>
</dbReference>
<dbReference type="Gene3D" id="3.40.50.920">
    <property type="match status" value="1"/>
</dbReference>
<sequence length="318" mass="33711">MSSNKQVTYHATRQGYGEALLELGQDPRIVVLDADLAKSTTSLAFKKEFPQRFFDCGVAEMSMMGVAAGLAVSGKICFTGSFAMFATGRAYEPIRNTIAYSNLDVKLCPTHAGITVGPDGASHQAIEDITLMRAIPGMKVVVPADYIEAKHAIITAAKTKGPVYIRLGRAPVADINKEGDYKFEFGKAVVLREGGDVTIVAVGVMVFEALKAAEALSEKGIEAEVINPRSVKPLDEKTIVTSAKKTGKIVTAECHTIIGGLGSAICEAISKNHPVPVEMVGVEDTFGQSGNPDELLQHYGLTAKAIVKKVQKVIGGSS</sequence>
<dbReference type="EMBL" id="LAZR01025240">
    <property type="protein sequence ID" value="KKL72546.1"/>
    <property type="molecule type" value="Genomic_DNA"/>
</dbReference>
<dbReference type="CDD" id="cd07033">
    <property type="entry name" value="TPP_PYR_DXS_TK_like"/>
    <property type="match status" value="1"/>
</dbReference>